<protein>
    <submittedName>
        <fullName evidence="1">Uncharacterized protein</fullName>
    </submittedName>
</protein>
<proteinExistence type="predicted"/>
<reference evidence="1" key="2">
    <citation type="journal article" date="2015" name="Data Brief">
        <title>Shoot transcriptome of the giant reed, Arundo donax.</title>
        <authorList>
            <person name="Barrero R.A."/>
            <person name="Guerrero F.D."/>
            <person name="Moolhuijzen P."/>
            <person name="Goolsby J.A."/>
            <person name="Tidwell J."/>
            <person name="Bellgard S.E."/>
            <person name="Bellgard M.I."/>
        </authorList>
    </citation>
    <scope>NUCLEOTIDE SEQUENCE</scope>
    <source>
        <tissue evidence="1">Shoot tissue taken approximately 20 cm above the soil surface</tissue>
    </source>
</reference>
<accession>A0A0A9FLI5</accession>
<dbReference type="AlphaFoldDB" id="A0A0A9FLI5"/>
<evidence type="ECO:0000313" key="1">
    <source>
        <dbReference type="EMBL" id="JAE12089.1"/>
    </source>
</evidence>
<sequence>MERGHRQNMQRSERSRWKPSLEESWAQVHVGSLLTVALVRSLHCTGQLLSLFML</sequence>
<name>A0A0A9FLI5_ARUDO</name>
<reference evidence="1" key="1">
    <citation type="submission" date="2014-09" db="EMBL/GenBank/DDBJ databases">
        <authorList>
            <person name="Magalhaes I.L.F."/>
            <person name="Oliveira U."/>
            <person name="Santos F.R."/>
            <person name="Vidigal T.H.D.A."/>
            <person name="Brescovit A.D."/>
            <person name="Santos A.J."/>
        </authorList>
    </citation>
    <scope>NUCLEOTIDE SEQUENCE</scope>
    <source>
        <tissue evidence="1">Shoot tissue taken approximately 20 cm above the soil surface</tissue>
    </source>
</reference>
<dbReference type="EMBL" id="GBRH01185807">
    <property type="protein sequence ID" value="JAE12089.1"/>
    <property type="molecule type" value="Transcribed_RNA"/>
</dbReference>
<organism evidence="1">
    <name type="scientific">Arundo donax</name>
    <name type="common">Giant reed</name>
    <name type="synonym">Donax arundinaceus</name>
    <dbReference type="NCBI Taxonomy" id="35708"/>
    <lineage>
        <taxon>Eukaryota</taxon>
        <taxon>Viridiplantae</taxon>
        <taxon>Streptophyta</taxon>
        <taxon>Embryophyta</taxon>
        <taxon>Tracheophyta</taxon>
        <taxon>Spermatophyta</taxon>
        <taxon>Magnoliopsida</taxon>
        <taxon>Liliopsida</taxon>
        <taxon>Poales</taxon>
        <taxon>Poaceae</taxon>
        <taxon>PACMAD clade</taxon>
        <taxon>Arundinoideae</taxon>
        <taxon>Arundineae</taxon>
        <taxon>Arundo</taxon>
    </lineage>
</organism>